<sequence>MQRSGPRVLLFTIALALVPVAGLSAQTVGGTVGEAAAGGPLQGAVVALVDSLGRRREAVLSDSQGRYSLHAPAPGTYRVRAERVGYAAASSPSLALDSGEQVSQPLSMSPVHVTLAAVVARGVPRACTIRPENGEQAARVWDEARKALDATHLGGRAGAYEFRVRLFRRTLALPRLTITDSSSSIQSGFSRQPFATPVERLVTHGYMEVEGDSIVFRAPDAPTLLSDAFLDHHCFSLVRGRGSEAGMVGLVFAPLRGRRLPDVQGTLWLDGQTGHLRYLEYTYTRLPFASAEARLGGRVDFVQLAEGGWIVSRWRIRMPVLERKNPRAQPVVTAMVESGGEVLGVRTRRGAPVPMRAVSGGPNAAAIRGWTFLASSSPGSTPAP</sequence>
<evidence type="ECO:0008006" key="3">
    <source>
        <dbReference type="Google" id="ProtNLM"/>
    </source>
</evidence>
<protein>
    <recommendedName>
        <fullName evidence="3">Carboxypeptidase regulatory-like domain-containing protein</fullName>
    </recommendedName>
</protein>
<dbReference type="InterPro" id="IPR008969">
    <property type="entry name" value="CarboxyPept-like_regulatory"/>
</dbReference>
<name>A0A6J4MCA5_9BACT</name>
<proteinExistence type="predicted"/>
<reference evidence="2" key="1">
    <citation type="submission" date="2020-02" db="EMBL/GenBank/DDBJ databases">
        <authorList>
            <person name="Meier V. D."/>
        </authorList>
    </citation>
    <scope>NUCLEOTIDE SEQUENCE</scope>
    <source>
        <strain evidence="2">AVDCRST_MAG89</strain>
    </source>
</reference>
<dbReference type="Pfam" id="PF13620">
    <property type="entry name" value="CarboxypepD_reg"/>
    <property type="match status" value="1"/>
</dbReference>
<dbReference type="SUPFAM" id="SSF49464">
    <property type="entry name" value="Carboxypeptidase regulatory domain-like"/>
    <property type="match status" value="1"/>
</dbReference>
<dbReference type="EMBL" id="CADCTV010000658">
    <property type="protein sequence ID" value="CAA9351518.1"/>
    <property type="molecule type" value="Genomic_DNA"/>
</dbReference>
<evidence type="ECO:0000313" key="2">
    <source>
        <dbReference type="EMBL" id="CAA9351518.1"/>
    </source>
</evidence>
<dbReference type="AlphaFoldDB" id="A0A6J4MCA5"/>
<organism evidence="2">
    <name type="scientific">uncultured Gemmatimonadota bacterium</name>
    <dbReference type="NCBI Taxonomy" id="203437"/>
    <lineage>
        <taxon>Bacteria</taxon>
        <taxon>Pseudomonadati</taxon>
        <taxon>Gemmatimonadota</taxon>
        <taxon>environmental samples</taxon>
    </lineage>
</organism>
<keyword evidence="1" id="KW-0732">Signal</keyword>
<feature type="chain" id="PRO_5026895815" description="Carboxypeptidase regulatory-like domain-containing protein" evidence="1">
    <location>
        <begin position="26"/>
        <end position="384"/>
    </location>
</feature>
<gene>
    <name evidence="2" type="ORF">AVDCRST_MAG89-3150</name>
</gene>
<dbReference type="Gene3D" id="2.60.40.1120">
    <property type="entry name" value="Carboxypeptidase-like, regulatory domain"/>
    <property type="match status" value="1"/>
</dbReference>
<evidence type="ECO:0000256" key="1">
    <source>
        <dbReference type="SAM" id="SignalP"/>
    </source>
</evidence>
<feature type="signal peptide" evidence="1">
    <location>
        <begin position="1"/>
        <end position="25"/>
    </location>
</feature>
<accession>A0A6J4MCA5</accession>